<name>A0A067T4H0_GALM3</name>
<evidence type="ECO:0000256" key="1">
    <source>
        <dbReference type="SAM" id="SignalP"/>
    </source>
</evidence>
<evidence type="ECO:0000313" key="3">
    <source>
        <dbReference type="Proteomes" id="UP000027222"/>
    </source>
</evidence>
<keyword evidence="3" id="KW-1185">Reference proteome</keyword>
<dbReference type="Proteomes" id="UP000027222">
    <property type="component" value="Unassembled WGS sequence"/>
</dbReference>
<protein>
    <submittedName>
        <fullName evidence="2">Uncharacterized protein</fullName>
    </submittedName>
</protein>
<reference evidence="3" key="1">
    <citation type="journal article" date="2014" name="Proc. Natl. Acad. Sci. U.S.A.">
        <title>Extensive sampling of basidiomycete genomes demonstrates inadequacy of the white-rot/brown-rot paradigm for wood decay fungi.</title>
        <authorList>
            <person name="Riley R."/>
            <person name="Salamov A.A."/>
            <person name="Brown D.W."/>
            <person name="Nagy L.G."/>
            <person name="Floudas D."/>
            <person name="Held B.W."/>
            <person name="Levasseur A."/>
            <person name="Lombard V."/>
            <person name="Morin E."/>
            <person name="Otillar R."/>
            <person name="Lindquist E.A."/>
            <person name="Sun H."/>
            <person name="LaButti K.M."/>
            <person name="Schmutz J."/>
            <person name="Jabbour D."/>
            <person name="Luo H."/>
            <person name="Baker S.E."/>
            <person name="Pisabarro A.G."/>
            <person name="Walton J.D."/>
            <person name="Blanchette R.A."/>
            <person name="Henrissat B."/>
            <person name="Martin F."/>
            <person name="Cullen D."/>
            <person name="Hibbett D.S."/>
            <person name="Grigoriev I.V."/>
        </authorList>
    </citation>
    <scope>NUCLEOTIDE SEQUENCE [LARGE SCALE GENOMIC DNA]</scope>
    <source>
        <strain evidence="3">CBS 339.88</strain>
    </source>
</reference>
<feature type="chain" id="PRO_5001648866" evidence="1">
    <location>
        <begin position="23"/>
        <end position="215"/>
    </location>
</feature>
<sequence>MIPPTVPLFLAIALTLINFAFAFTNPVYIISNAETPSLKLPGLTPVGKKRVQNCLPPLLAPLDIGLIVTCPFDPDSGLCSETIATATPIAQSLNLNITTKCGADEETDDDCVPDLLKAFAKNSTQSMLVIWDLDDMDSLFENLDVDDGDDDDDDDDDDDTPHFDLLTTVVKNKVSSIVSQGCQGIDGQAAGTFRRSLKYKRGLKKRQISSRIAGA</sequence>
<dbReference type="OrthoDB" id="425925at2759"/>
<keyword evidence="1" id="KW-0732">Signal</keyword>
<gene>
    <name evidence="2" type="ORF">GALMADRAFT_280180</name>
</gene>
<dbReference type="EMBL" id="KL142382">
    <property type="protein sequence ID" value="KDR74829.1"/>
    <property type="molecule type" value="Genomic_DNA"/>
</dbReference>
<dbReference type="STRING" id="685588.A0A067T4H0"/>
<proteinExistence type="predicted"/>
<dbReference type="AlphaFoldDB" id="A0A067T4H0"/>
<accession>A0A067T4H0</accession>
<evidence type="ECO:0000313" key="2">
    <source>
        <dbReference type="EMBL" id="KDR74829.1"/>
    </source>
</evidence>
<dbReference type="HOGENOM" id="CLU_102628_0_0_1"/>
<feature type="signal peptide" evidence="1">
    <location>
        <begin position="1"/>
        <end position="22"/>
    </location>
</feature>
<organism evidence="2 3">
    <name type="scientific">Galerina marginata (strain CBS 339.88)</name>
    <dbReference type="NCBI Taxonomy" id="685588"/>
    <lineage>
        <taxon>Eukaryota</taxon>
        <taxon>Fungi</taxon>
        <taxon>Dikarya</taxon>
        <taxon>Basidiomycota</taxon>
        <taxon>Agaricomycotina</taxon>
        <taxon>Agaricomycetes</taxon>
        <taxon>Agaricomycetidae</taxon>
        <taxon>Agaricales</taxon>
        <taxon>Agaricineae</taxon>
        <taxon>Strophariaceae</taxon>
        <taxon>Galerina</taxon>
    </lineage>
</organism>